<keyword evidence="2 4" id="KW-1133">Transmembrane helix</keyword>
<dbReference type="PROSITE" id="PS50850">
    <property type="entry name" value="MFS"/>
    <property type="match status" value="1"/>
</dbReference>
<feature type="domain" description="Major facilitator superfamily (MFS) profile" evidence="5">
    <location>
        <begin position="7"/>
        <end position="389"/>
    </location>
</feature>
<dbReference type="Pfam" id="PF07690">
    <property type="entry name" value="MFS_1"/>
    <property type="match status" value="2"/>
</dbReference>
<sequence length="394" mass="43454">MKYLTRTIWILSFISLLTDTASEMLYPIMPIYLKSIGFSVLLIGILEGIAEATAGLSKGYFGALSDRTGRRVPFVQLGYALSAISKPMMAAFIYPLWVFLSRTIDRLGKGIRTGARDALLSDEATPATKGRVFGFHRSMDTVGAVAGPSFALVYLLYFPGNYRMLFLIAFIPGLLAIVLSAILKDKHTAVKENATGLSFFSFLHYWKQSPSAYRRLVVGLLVFTLCNSSDVFLLLKIKQAGLNDTSTIGVYIFYNIIYALAALPLGIAADKIGLKKMFVTGLVLFVAVYTGMAFSHNLYFFYLLFFLYGLYAAATEGVSKAWITNITKQSDTATAIGTYTGFQSICTMLSSMLTGWIWLKFGATPAFLSTAIIALAVVIYFMLMIEEDRKTVRS</sequence>
<evidence type="ECO:0000256" key="3">
    <source>
        <dbReference type="ARBA" id="ARBA00023136"/>
    </source>
</evidence>
<feature type="transmembrane region" description="Helical" evidence="4">
    <location>
        <begin position="139"/>
        <end position="158"/>
    </location>
</feature>
<dbReference type="Gene3D" id="1.20.1250.20">
    <property type="entry name" value="MFS general substrate transporter like domains"/>
    <property type="match status" value="2"/>
</dbReference>
<dbReference type="RefSeq" id="WP_369332259.1">
    <property type="nucleotide sequence ID" value="NZ_JAULBC010000011.1"/>
</dbReference>
<gene>
    <name evidence="6" type="ORF">QTN47_25265</name>
</gene>
<feature type="transmembrane region" description="Helical" evidence="4">
    <location>
        <begin position="365"/>
        <end position="385"/>
    </location>
</feature>
<accession>A0ABV3ZPT3</accession>
<dbReference type="InterPro" id="IPR036259">
    <property type="entry name" value="MFS_trans_sf"/>
</dbReference>
<feature type="transmembrane region" description="Helical" evidence="4">
    <location>
        <begin position="38"/>
        <end position="57"/>
    </location>
</feature>
<feature type="transmembrane region" description="Helical" evidence="4">
    <location>
        <begin position="247"/>
        <end position="265"/>
    </location>
</feature>
<dbReference type="PANTHER" id="PTHR23518">
    <property type="entry name" value="C-METHYLTRANSFERASE"/>
    <property type="match status" value="1"/>
</dbReference>
<keyword evidence="1 4" id="KW-0812">Transmembrane</keyword>
<keyword evidence="7" id="KW-1185">Reference proteome</keyword>
<evidence type="ECO:0000259" key="5">
    <source>
        <dbReference type="PROSITE" id="PS50850"/>
    </source>
</evidence>
<feature type="transmembrane region" description="Helical" evidence="4">
    <location>
        <begin position="300"/>
        <end position="323"/>
    </location>
</feature>
<organism evidence="6 7">
    <name type="scientific">Danxiaibacter flavus</name>
    <dbReference type="NCBI Taxonomy" id="3049108"/>
    <lineage>
        <taxon>Bacteria</taxon>
        <taxon>Pseudomonadati</taxon>
        <taxon>Bacteroidota</taxon>
        <taxon>Chitinophagia</taxon>
        <taxon>Chitinophagales</taxon>
        <taxon>Chitinophagaceae</taxon>
        <taxon>Danxiaibacter</taxon>
    </lineage>
</organism>
<protein>
    <submittedName>
        <fullName evidence="6">MFS transporter</fullName>
    </submittedName>
</protein>
<keyword evidence="3 4" id="KW-0472">Membrane</keyword>
<feature type="transmembrane region" description="Helical" evidence="4">
    <location>
        <begin position="216"/>
        <end position="235"/>
    </location>
</feature>
<dbReference type="CDD" id="cd17370">
    <property type="entry name" value="MFS_MJ1317_like"/>
    <property type="match status" value="1"/>
</dbReference>
<evidence type="ECO:0000256" key="1">
    <source>
        <dbReference type="ARBA" id="ARBA00022692"/>
    </source>
</evidence>
<dbReference type="InterPro" id="IPR011701">
    <property type="entry name" value="MFS"/>
</dbReference>
<evidence type="ECO:0000313" key="7">
    <source>
        <dbReference type="Proteomes" id="UP001560573"/>
    </source>
</evidence>
<feature type="transmembrane region" description="Helical" evidence="4">
    <location>
        <begin position="77"/>
        <end position="100"/>
    </location>
</feature>
<dbReference type="PANTHER" id="PTHR23518:SF2">
    <property type="entry name" value="MAJOR FACILITATOR SUPERFAMILY TRANSPORTER"/>
    <property type="match status" value="1"/>
</dbReference>
<evidence type="ECO:0000256" key="4">
    <source>
        <dbReference type="SAM" id="Phobius"/>
    </source>
</evidence>
<evidence type="ECO:0000256" key="2">
    <source>
        <dbReference type="ARBA" id="ARBA00022989"/>
    </source>
</evidence>
<proteinExistence type="predicted"/>
<evidence type="ECO:0000313" key="6">
    <source>
        <dbReference type="EMBL" id="MEX6690843.1"/>
    </source>
</evidence>
<feature type="transmembrane region" description="Helical" evidence="4">
    <location>
        <begin position="335"/>
        <end position="359"/>
    </location>
</feature>
<feature type="transmembrane region" description="Helical" evidence="4">
    <location>
        <begin position="277"/>
        <end position="294"/>
    </location>
</feature>
<dbReference type="EMBL" id="JAULBC010000011">
    <property type="protein sequence ID" value="MEX6690843.1"/>
    <property type="molecule type" value="Genomic_DNA"/>
</dbReference>
<dbReference type="InterPro" id="IPR020846">
    <property type="entry name" value="MFS_dom"/>
</dbReference>
<reference evidence="6 7" key="1">
    <citation type="submission" date="2023-07" db="EMBL/GenBank/DDBJ databases">
        <authorList>
            <person name="Lian W.-H."/>
        </authorList>
    </citation>
    <scope>NUCLEOTIDE SEQUENCE [LARGE SCALE GENOMIC DNA]</scope>
    <source>
        <strain evidence="6 7">SYSU DXS3180</strain>
    </source>
</reference>
<comment type="caution">
    <text evidence="6">The sequence shown here is derived from an EMBL/GenBank/DDBJ whole genome shotgun (WGS) entry which is preliminary data.</text>
</comment>
<dbReference type="Proteomes" id="UP001560573">
    <property type="component" value="Unassembled WGS sequence"/>
</dbReference>
<feature type="transmembrane region" description="Helical" evidence="4">
    <location>
        <begin position="164"/>
        <end position="183"/>
    </location>
</feature>
<dbReference type="SUPFAM" id="SSF103473">
    <property type="entry name" value="MFS general substrate transporter"/>
    <property type="match status" value="1"/>
</dbReference>
<name>A0ABV3ZPT3_9BACT</name>